<evidence type="ECO:0000256" key="5">
    <source>
        <dbReference type="SAM" id="MobiDB-lite"/>
    </source>
</evidence>
<dbReference type="PANTHER" id="PTHR47718">
    <property type="entry name" value="OS01G0519700 PROTEIN"/>
    <property type="match status" value="1"/>
</dbReference>
<dbReference type="InterPro" id="IPR007527">
    <property type="entry name" value="Znf_SWIM"/>
</dbReference>
<dbReference type="Pfam" id="PF10551">
    <property type="entry name" value="MULE"/>
    <property type="match status" value="1"/>
</dbReference>
<evidence type="ECO:0000313" key="7">
    <source>
        <dbReference type="EMBL" id="KAG8384333.1"/>
    </source>
</evidence>
<evidence type="ECO:0000259" key="6">
    <source>
        <dbReference type="PROSITE" id="PS50966"/>
    </source>
</evidence>
<accession>A0AAV6XPA9</accession>
<keyword evidence="1" id="KW-0479">Metal-binding</keyword>
<comment type="caution">
    <text evidence="7">The sequence shown here is derived from an EMBL/GenBank/DDBJ whole genome shotgun (WGS) entry which is preliminary data.</text>
</comment>
<organism evidence="7 8">
    <name type="scientific">Buddleja alternifolia</name>
    <dbReference type="NCBI Taxonomy" id="168488"/>
    <lineage>
        <taxon>Eukaryota</taxon>
        <taxon>Viridiplantae</taxon>
        <taxon>Streptophyta</taxon>
        <taxon>Embryophyta</taxon>
        <taxon>Tracheophyta</taxon>
        <taxon>Spermatophyta</taxon>
        <taxon>Magnoliopsida</taxon>
        <taxon>eudicotyledons</taxon>
        <taxon>Gunneridae</taxon>
        <taxon>Pentapetalae</taxon>
        <taxon>asterids</taxon>
        <taxon>lamiids</taxon>
        <taxon>Lamiales</taxon>
        <taxon>Scrophulariaceae</taxon>
        <taxon>Buddlejeae</taxon>
        <taxon>Buddleja</taxon>
    </lineage>
</organism>
<evidence type="ECO:0000313" key="8">
    <source>
        <dbReference type="Proteomes" id="UP000826271"/>
    </source>
</evidence>
<evidence type="ECO:0000256" key="2">
    <source>
        <dbReference type="ARBA" id="ARBA00022771"/>
    </source>
</evidence>
<proteinExistence type="predicted"/>
<dbReference type="AlphaFoldDB" id="A0AAV6XPA9"/>
<dbReference type="PROSITE" id="PS50966">
    <property type="entry name" value="ZF_SWIM"/>
    <property type="match status" value="1"/>
</dbReference>
<dbReference type="EMBL" id="WHWC01000004">
    <property type="protein sequence ID" value="KAG8384333.1"/>
    <property type="molecule type" value="Genomic_DNA"/>
</dbReference>
<dbReference type="GO" id="GO:0008270">
    <property type="term" value="F:zinc ion binding"/>
    <property type="evidence" value="ECO:0007669"/>
    <property type="project" value="UniProtKB-KW"/>
</dbReference>
<dbReference type="Pfam" id="PF04434">
    <property type="entry name" value="SWIM"/>
    <property type="match status" value="1"/>
</dbReference>
<dbReference type="Proteomes" id="UP000826271">
    <property type="component" value="Unassembled WGS sequence"/>
</dbReference>
<feature type="domain" description="SWIM-type" evidence="6">
    <location>
        <begin position="540"/>
        <end position="572"/>
    </location>
</feature>
<evidence type="ECO:0000256" key="4">
    <source>
        <dbReference type="PROSITE-ProRule" id="PRU00325"/>
    </source>
</evidence>
<feature type="region of interest" description="Disordered" evidence="5">
    <location>
        <begin position="1"/>
        <end position="31"/>
    </location>
</feature>
<name>A0AAV6XPA9_9LAMI</name>
<dbReference type="SMART" id="SM00575">
    <property type="entry name" value="ZnF_PMZ"/>
    <property type="match status" value="1"/>
</dbReference>
<sequence length="672" mass="77506">MNQDPHMSEFDNLNDLSAPNPSGEQFGLGDSSISEHAKVPSLSIVEELEIRLGVGQVMKSIEDTYLLYCKYAHTKGFGVNKGDQRYFMGTKEIQAKEFECSCQARLRVGREKGGEWKVTRFVLEHNHEMIAASQTHLLRSSRNISHAQKSTMEALVNAKIPLASMLSYMEDEAQGPEHLGFIRKDAYDHFYHIKKCTKIENGDASELLQHFVNKSNDKPLFYWNMQVDDDNRLMNFFFRDHQCRVDFEYFGDVFSVDTTYRTNIYDLICAPFVGINHHKQNVMFGLAFMSDKTESSFEWLFRTFLKSMGGKQPGTIFTDQCQAMMNAIDTVFPCAHHRLCQWHINQNAPSHLGSMNNNSGFKKLWNEFTHHCDYEEEFEVTWEKMINDYNLDGHNWLKGMYNLRRGWSTAFSNNKFSAGLLATSRSEGTNSVLKKAGNRTISLYSFVLNYEKVQKTWRANEKIEDTRCLHGKPVTILKNNPLLDHGANVYTLNIFNLFQVELFESLNIQLREQPSHSGHFSRVFEMQSYGQNSKVRIVVFDVQKKEIRCSCHKFESMGILCRHALRVFNCMNVHIIPEMSIKKRWTKEVVVKGTKRKGKNYQITTLECPSQESTNAPNTQEPVHVQPSHYPTVLPFQEKLVENQPYWSQMGGNVPSTFSFVGILLLGMEFAQ</sequence>
<dbReference type="PANTHER" id="PTHR47718:SF17">
    <property type="entry name" value="PROTEIN FAR1-RELATED SEQUENCE 5-LIKE"/>
    <property type="match status" value="1"/>
</dbReference>
<keyword evidence="2 4" id="KW-0863">Zinc-finger</keyword>
<reference evidence="7" key="1">
    <citation type="submission" date="2019-10" db="EMBL/GenBank/DDBJ databases">
        <authorList>
            <person name="Zhang R."/>
            <person name="Pan Y."/>
            <person name="Wang J."/>
            <person name="Ma R."/>
            <person name="Yu S."/>
        </authorList>
    </citation>
    <scope>NUCLEOTIDE SEQUENCE</scope>
    <source>
        <strain evidence="7">LA-IB0</strain>
        <tissue evidence="7">Leaf</tissue>
    </source>
</reference>
<feature type="compositionally biased region" description="Polar residues" evidence="5">
    <location>
        <begin position="14"/>
        <end position="23"/>
    </location>
</feature>
<evidence type="ECO:0000256" key="1">
    <source>
        <dbReference type="ARBA" id="ARBA00022723"/>
    </source>
</evidence>
<dbReference type="InterPro" id="IPR018289">
    <property type="entry name" value="MULE_transposase_dom"/>
</dbReference>
<protein>
    <recommendedName>
        <fullName evidence="6">SWIM-type domain-containing protein</fullName>
    </recommendedName>
</protein>
<dbReference type="InterPro" id="IPR006564">
    <property type="entry name" value="Znf_PMZ"/>
</dbReference>
<gene>
    <name evidence="7" type="ORF">BUALT_Bualt04G0107300</name>
</gene>
<keyword evidence="3" id="KW-0862">Zinc</keyword>
<keyword evidence="8" id="KW-1185">Reference proteome</keyword>
<evidence type="ECO:0000256" key="3">
    <source>
        <dbReference type="ARBA" id="ARBA00022833"/>
    </source>
</evidence>